<dbReference type="Proteomes" id="UP000392064">
    <property type="component" value="Chromosome"/>
</dbReference>
<reference evidence="1 2" key="1">
    <citation type="submission" date="2019-11" db="EMBL/GenBank/DDBJ databases">
        <authorList>
            <person name="Li J."/>
        </authorList>
    </citation>
    <scope>NUCLEOTIDE SEQUENCE [LARGE SCALE GENOMIC DNA]</scope>
    <source>
        <strain evidence="1 2">MF47</strain>
    </source>
</reference>
<dbReference type="RefSeq" id="WP_153653140.1">
    <property type="nucleotide sequence ID" value="NZ_CP045737.1"/>
</dbReference>
<evidence type="ECO:0008006" key="3">
    <source>
        <dbReference type="Google" id="ProtNLM"/>
    </source>
</evidence>
<dbReference type="Gene3D" id="3.40.830.10">
    <property type="entry name" value="LigB-like"/>
    <property type="match status" value="1"/>
</dbReference>
<dbReference type="AlphaFoldDB" id="A0A5Q2MN48"/>
<keyword evidence="2" id="KW-1185">Reference proteome</keyword>
<evidence type="ECO:0000313" key="2">
    <source>
        <dbReference type="Proteomes" id="UP000392064"/>
    </source>
</evidence>
<dbReference type="KEGG" id="aef:GEV26_11130"/>
<dbReference type="EMBL" id="CP045737">
    <property type="protein sequence ID" value="QGG41875.1"/>
    <property type="molecule type" value="Genomic_DNA"/>
</dbReference>
<evidence type="ECO:0000313" key="1">
    <source>
        <dbReference type="EMBL" id="QGG41875.1"/>
    </source>
</evidence>
<sequence length="213" mass="21486">MILAAAVCPHPPALLPEVSPGTDAELGPVRRAADEAVRALLDVAPERVVVLGPGPSADDLDEDAGGSLAAYGAAVHAGGPTTVLPLSLTIGAWLLDRAGWTGPRTYSTGRPDVDGRVALLVMADGSAKRSLQAPGFLDERAEGFDASIAAALAAGDPEALTALDLGLAEELAAGGVPALRTLGELTKGADVTARLRFDAAPLGVGYLVADWVL</sequence>
<proteinExistence type="predicted"/>
<protein>
    <recommendedName>
        <fullName evidence="3">Extradiol ring-cleavage dioxygenase class III enzyme subunit B domain-containing protein</fullName>
    </recommendedName>
</protein>
<organism evidence="1 2">
    <name type="scientific">Aeromicrobium yanjiei</name>
    <dbReference type="NCBI Taxonomy" id="2662028"/>
    <lineage>
        <taxon>Bacteria</taxon>
        <taxon>Bacillati</taxon>
        <taxon>Actinomycetota</taxon>
        <taxon>Actinomycetes</taxon>
        <taxon>Propionibacteriales</taxon>
        <taxon>Nocardioidaceae</taxon>
        <taxon>Aeromicrobium</taxon>
    </lineage>
</organism>
<name>A0A5Q2MN48_9ACTN</name>
<gene>
    <name evidence="1" type="ORF">GEV26_11130</name>
</gene>
<accession>A0A5Q2MN48</accession>